<evidence type="ECO:0000313" key="12">
    <source>
        <dbReference type="Proteomes" id="UP000058599"/>
    </source>
</evidence>
<dbReference type="SUPFAM" id="SSF54593">
    <property type="entry name" value="Glyoxalase/Bleomycin resistance protein/Dihydroxybiphenyl dioxygenase"/>
    <property type="match status" value="1"/>
</dbReference>
<feature type="domain" description="VOC" evidence="10">
    <location>
        <begin position="148"/>
        <end position="269"/>
    </location>
</feature>
<feature type="domain" description="VOC" evidence="10">
    <location>
        <begin position="8"/>
        <end position="123"/>
    </location>
</feature>
<dbReference type="KEGG" id="sgi:SGRAN_2801"/>
<keyword evidence="9" id="KW-0408">Iron</keyword>
<evidence type="ECO:0000256" key="8">
    <source>
        <dbReference type="ARBA" id="ARBA00023002"/>
    </source>
</evidence>
<gene>
    <name evidence="11" type="primary">thnC</name>
    <name evidence="11" type="ORF">SGRAN_2801</name>
</gene>
<dbReference type="GO" id="GO:0018554">
    <property type="term" value="F:1,2-dihydroxynaphthalene dioxygenase activity"/>
    <property type="evidence" value="ECO:0007669"/>
    <property type="project" value="UniProtKB-EC"/>
</dbReference>
<organism evidence="11 12">
    <name type="scientific">Sphingopyxis granuli</name>
    <dbReference type="NCBI Taxonomy" id="267128"/>
    <lineage>
        <taxon>Bacteria</taxon>
        <taxon>Pseudomonadati</taxon>
        <taxon>Pseudomonadota</taxon>
        <taxon>Alphaproteobacteria</taxon>
        <taxon>Sphingomonadales</taxon>
        <taxon>Sphingomonadaceae</taxon>
        <taxon>Sphingopyxis</taxon>
    </lineage>
</organism>
<evidence type="ECO:0000256" key="7">
    <source>
        <dbReference type="ARBA" id="ARBA00022964"/>
    </source>
</evidence>
<dbReference type="FunFam" id="3.10.180.10:FF:000027">
    <property type="entry name" value="1,2-dihydroxynaphthalene dioxygenase"/>
    <property type="match status" value="1"/>
</dbReference>
<protein>
    <submittedName>
        <fullName evidence="11">1,2-dihydroxynaphthalene dioxygenase ThnC</fullName>
        <ecNumber evidence="11">1.13.11.39</ecNumber>
        <ecNumber evidence="11">1.13.11.56</ecNumber>
    </submittedName>
</protein>
<keyword evidence="5" id="KW-0677">Repeat</keyword>
<reference evidence="11 12" key="1">
    <citation type="journal article" date="2016" name="BMC Genomics">
        <title>Genomic analysis of the nitrate-respiring Sphingopyxis granuli (formerly Sphingomonas macrogoltabida) strain TFA.</title>
        <authorList>
            <person name="Garcia-Romero I."/>
            <person name="Perez-Pulido A.J."/>
            <person name="Gonzalez-Flores Y.E."/>
            <person name="Reyes-Ramirez F."/>
            <person name="Santero E."/>
            <person name="Floriano B."/>
        </authorList>
    </citation>
    <scope>NUCLEOTIDE SEQUENCE [LARGE SCALE GENOMIC DNA]</scope>
    <source>
        <strain evidence="11 12">TFA</strain>
    </source>
</reference>
<keyword evidence="6" id="KW-0058">Aromatic hydrocarbons catabolism</keyword>
<dbReference type="RefSeq" id="WP_067184647.1">
    <property type="nucleotide sequence ID" value="NZ_CP012199.1"/>
</dbReference>
<dbReference type="CDD" id="cd07252">
    <property type="entry name" value="BphC1-RGP6_N_like"/>
    <property type="match status" value="1"/>
</dbReference>
<dbReference type="CDD" id="cd07237">
    <property type="entry name" value="BphC1-RGP6_C_like"/>
    <property type="match status" value="1"/>
</dbReference>
<evidence type="ECO:0000256" key="5">
    <source>
        <dbReference type="ARBA" id="ARBA00022737"/>
    </source>
</evidence>
<keyword evidence="8 11" id="KW-0560">Oxidoreductase</keyword>
<dbReference type="PROSITE" id="PS51819">
    <property type="entry name" value="VOC"/>
    <property type="match status" value="2"/>
</dbReference>
<evidence type="ECO:0000256" key="1">
    <source>
        <dbReference type="ARBA" id="ARBA00001954"/>
    </source>
</evidence>
<dbReference type="EC" id="1.13.11.56" evidence="11"/>
<dbReference type="GO" id="GO:1901170">
    <property type="term" value="P:naphthalene catabolic process"/>
    <property type="evidence" value="ECO:0007669"/>
    <property type="project" value="UniProtKB-ARBA"/>
</dbReference>
<comment type="similarity">
    <text evidence="2">Belongs to the extradiol ring-cleavage dioxygenase family.</text>
</comment>
<evidence type="ECO:0000256" key="9">
    <source>
        <dbReference type="ARBA" id="ARBA00023004"/>
    </source>
</evidence>
<evidence type="ECO:0000256" key="3">
    <source>
        <dbReference type="ARBA" id="ARBA00011823"/>
    </source>
</evidence>
<evidence type="ECO:0000259" key="10">
    <source>
        <dbReference type="PROSITE" id="PS51819"/>
    </source>
</evidence>
<accession>A0AA86GLI0</accession>
<dbReference type="GO" id="GO:0018583">
    <property type="term" value="F:biphenyl-2,3-diol 1,2-dioxygenase activity"/>
    <property type="evidence" value="ECO:0007669"/>
    <property type="project" value="UniProtKB-EC"/>
</dbReference>
<evidence type="ECO:0000256" key="2">
    <source>
        <dbReference type="ARBA" id="ARBA00008784"/>
    </source>
</evidence>
<dbReference type="EMBL" id="CP012199">
    <property type="protein sequence ID" value="AMG75150.1"/>
    <property type="molecule type" value="Genomic_DNA"/>
</dbReference>
<dbReference type="AlphaFoldDB" id="A0AA86GLI0"/>
<dbReference type="Pfam" id="PF00903">
    <property type="entry name" value="Glyoxalase"/>
    <property type="match status" value="1"/>
</dbReference>
<keyword evidence="12" id="KW-1185">Reference proteome</keyword>
<comment type="subunit">
    <text evidence="3">Homooctamer.</text>
</comment>
<dbReference type="Pfam" id="PF22632">
    <property type="entry name" value="BphC_D1"/>
    <property type="match status" value="1"/>
</dbReference>
<sequence length="304" mass="33823">MDKASVTELGYIGISVSDAAAWRDYACCIVGMELVDDGEEDRFYLRMDGWHHRIVVHTNGGDDLEYLGWRVDGPNELDAIAAQLDAAGYSYRVASAEEAAERRVLGLLKLEDPGGNPTEIFWGPEQTLRRPFHPGRPMHGRFLTGSQGLGHCLLRQDDDEAAYRFYRTLGFKGGVEYHLPLPDGATAKPTFMHCNDRQHAVAFGLGPMPKRINHLMIEYTELDDLGIAHDMIRERQIPVAMQLGKHSNDQALTFYHASPSGWLWELGWGGVKSSDQLVYYKADLFGHGIEASGFGLDVELGDDG</sequence>
<proteinExistence type="inferred from homology"/>
<evidence type="ECO:0000313" key="11">
    <source>
        <dbReference type="EMBL" id="AMG75150.1"/>
    </source>
</evidence>
<keyword evidence="7 11" id="KW-0223">Dioxygenase</keyword>
<dbReference type="Gene3D" id="3.10.180.10">
    <property type="entry name" value="2,3-Dihydroxybiphenyl 1,2-Dioxygenase, domain 1"/>
    <property type="match status" value="2"/>
</dbReference>
<name>A0AA86GLI0_9SPHN</name>
<keyword evidence="4" id="KW-0479">Metal-binding</keyword>
<dbReference type="InterPro" id="IPR029068">
    <property type="entry name" value="Glyas_Bleomycin-R_OHBP_Dase"/>
</dbReference>
<evidence type="ECO:0000256" key="6">
    <source>
        <dbReference type="ARBA" id="ARBA00022797"/>
    </source>
</evidence>
<dbReference type="Proteomes" id="UP000058599">
    <property type="component" value="Chromosome"/>
</dbReference>
<dbReference type="InterPro" id="IPR037523">
    <property type="entry name" value="VOC_core"/>
</dbReference>
<comment type="cofactor">
    <cofactor evidence="1">
        <name>Fe(2+)</name>
        <dbReference type="ChEBI" id="CHEBI:29033"/>
    </cofactor>
</comment>
<dbReference type="InterPro" id="IPR004360">
    <property type="entry name" value="Glyas_Fos-R_dOase_dom"/>
</dbReference>
<evidence type="ECO:0000256" key="4">
    <source>
        <dbReference type="ARBA" id="ARBA00022723"/>
    </source>
</evidence>
<dbReference type="GO" id="GO:0046872">
    <property type="term" value="F:metal ion binding"/>
    <property type="evidence" value="ECO:0007669"/>
    <property type="project" value="UniProtKB-KW"/>
</dbReference>
<dbReference type="EC" id="1.13.11.39" evidence="11"/>